<evidence type="ECO:0000256" key="1">
    <source>
        <dbReference type="ARBA" id="ARBA00010409"/>
    </source>
</evidence>
<feature type="domain" description="tRNA (32-2'-O)-methyltransferase regulator THADA-like TPR repeats region" evidence="7">
    <location>
        <begin position="714"/>
        <end position="985"/>
    </location>
</feature>
<dbReference type="PANTHER" id="PTHR14387">
    <property type="entry name" value="THADA/DEATH RECEPTOR INTERACTING PROTEIN"/>
    <property type="match status" value="1"/>
</dbReference>
<dbReference type="PANTHER" id="PTHR14387:SF7">
    <property type="entry name" value="THYROID ADENOMA-ASSOCIATED PROTEIN"/>
    <property type="match status" value="1"/>
</dbReference>
<evidence type="ECO:0000259" key="7">
    <source>
        <dbReference type="Pfam" id="PF25150"/>
    </source>
</evidence>
<evidence type="ECO:0000259" key="6">
    <source>
        <dbReference type="Pfam" id="PF10350"/>
    </source>
</evidence>
<dbReference type="Pfam" id="PF10350">
    <property type="entry name" value="DUF2428"/>
    <property type="match status" value="1"/>
</dbReference>
<dbReference type="SUPFAM" id="SSF48371">
    <property type="entry name" value="ARM repeat"/>
    <property type="match status" value="2"/>
</dbReference>
<organism evidence="9 10">
    <name type="scientific">Mycteria americana</name>
    <name type="common">Wood stork</name>
    <dbReference type="NCBI Taxonomy" id="33587"/>
    <lineage>
        <taxon>Eukaryota</taxon>
        <taxon>Metazoa</taxon>
        <taxon>Chordata</taxon>
        <taxon>Craniata</taxon>
        <taxon>Vertebrata</taxon>
        <taxon>Euteleostomi</taxon>
        <taxon>Archelosauria</taxon>
        <taxon>Archosauria</taxon>
        <taxon>Dinosauria</taxon>
        <taxon>Saurischia</taxon>
        <taxon>Theropoda</taxon>
        <taxon>Coelurosauria</taxon>
        <taxon>Aves</taxon>
        <taxon>Neognathae</taxon>
        <taxon>Neoaves</taxon>
        <taxon>Aequornithes</taxon>
        <taxon>Ciconiiformes</taxon>
        <taxon>Ciconiidae</taxon>
        <taxon>Mycteria</taxon>
    </lineage>
</organism>
<dbReference type="EMBL" id="JAUNZN010000003">
    <property type="protein sequence ID" value="KAK4825136.1"/>
    <property type="molecule type" value="Genomic_DNA"/>
</dbReference>
<evidence type="ECO:0000256" key="4">
    <source>
        <dbReference type="ARBA" id="ARBA00035698"/>
    </source>
</evidence>
<dbReference type="InterPro" id="IPR056842">
    <property type="entry name" value="THADA-like_TPR_C"/>
</dbReference>
<keyword evidence="2" id="KW-0819">tRNA processing</keyword>
<evidence type="ECO:0000256" key="5">
    <source>
        <dbReference type="SAM" id="MobiDB-lite"/>
    </source>
</evidence>
<feature type="region of interest" description="Disordered" evidence="5">
    <location>
        <begin position="1606"/>
        <end position="1632"/>
    </location>
</feature>
<evidence type="ECO:0000256" key="3">
    <source>
        <dbReference type="ARBA" id="ARBA00035625"/>
    </source>
</evidence>
<sequence>MLSDHYQLRLGNSSRDLIRIYKCVEGGCKEDGARLFSVVPGARTGGSGHRLKHRRVPMNIMKHQMWLPGEAVESPSLEAFKSCLAMVLGNWLQVALLEQGSALVRPHLECYIQFQVPQYKRGMDILERVQRRATKMMKGLEHPSCEERLRELGLFSLVKRRLRGILPMCKKYLKGGCKEDRARLFSVLNSDGTGGDGHKPKHKRFPLDIRNHFFLMEIGESPLLEVFKSCLAVVLGSLFQAEEQNLASLLLHCAQLSNGIQQIQCIKQITPLVKKMDQNSACDPMVKACLDILGETYFSLGAKNPLKKVLVSSLNSLPEEFMMLAVQSFVCCLREELKTTDVYLYRKVLDNLASCMEDFSLGRASIKNLKNHGNRIVQTQLMHDLLMAIKVSMMLVQKLQENIQGSLWKHYESFVWQSMCSLLKSSTNFLMDATLLQTVQTTSGLAVILFTKAMYEPVEELPSLVSDLLLGSMKHAGVPGWFVSNCGTLCTEELPDSVLLFLCHGALAMLEWKNGSMGEKGEKLLLDIASVLLSLSSELKESSMSTSLSRILAIWTNSALAALISGSPNLKIKLNGNSDVIGKLLEYIYTHWEHPLDAVRHQTKLIFKNLLQIHQTAITGSNEKSDPFFARLIKHLLSLEWHVKGKYASLGCLVECVGTENILQLDRTIPVQILDVMNDQSLAPYASDLLETMFTNHKTHFTSSFQESTWIDQWHDIWVSPLLVILCEGNHDQTTYIIDYYLPKLLKCSPDSLSYMIRILQASADANLGSCSTRGALGALMACLRTARAHGHLELSNIMSNGLVSTECIKQGLVHQHNQVCIDALGLLCETHRSTEIVSMEEMELIQFFMKYNLNSQSPSVRQQIGSLLRKLFCRIQESSQVLYKLEQNKTKQELLENSTKRHPLGILQQYKDFMSSVCDRLFEVLFPGSSHPTRFSALTILGSVAEIFSVPKGQAQVFQLDQEIDSARVRTLIQCFASTFEEVKVLAFGLLMKLRDVAFKLQDSENLDLLFQAAVDLSTSTKPYDCVTASYLLNFLVHHKGLQHICLGKWVEHNLQIDENTSVSTVEKNTLAVIKLLLVNVEEEIFQAKKSLLQAAASFPMYGRVHCITGALQQLPFNNLTLVAEWKEMVARLILMSYKLSAVVSPVVQSSSPEGLIPMDSDSESAGRLQMILHEIQPQDTNDYFMQAKILKEHCKVESEKLADHRPMENVCTEMRGKERQTCDVTAQMVLVCCWRSMKEVSLLLGTLCKLLPSQATSEPSDGLITVEQVKNIGDYFKHHLLQSRHRGAFELAYAGFVQLTEMLSRCNSESLRKMPEQWLSCVLEEIKSCDPSSTLCVTRRSAGIPFYVQALLASEPKSKTDLLKMTMKELISLAAPLNESSTVIPQVHALNTLRALFRDTRLGENIMPYVADGIQAAILGFMSPVWAVRNSSTLLFSALITRIFGVKRGKDENSKKNSGLAPRGVTIAAQVPAATSLGCSCTWALLFWSSKRVLFSVLLEQNSYIKDVLFGLRDSLAVDRDRDQLSDAAIRTVHSEKKVRNKDIFSVFSLSEKDCIKTSNAALPCYQLRPVPQPRCHSALAPVLQVPGPRWGLPAARAVALERGCHGPGPQARPPAGCSGGTPPRGILKT</sequence>
<dbReference type="InterPro" id="IPR051954">
    <property type="entry name" value="tRNA_methyltransferase_THADA"/>
</dbReference>
<comment type="function">
    <text evidence="3">Together with methyltransferase FTSJ1, methylates the 2'-O-ribose of nucleotides at position 32 of the anticodon loop of substrate tRNAs.</text>
</comment>
<evidence type="ECO:0000313" key="10">
    <source>
        <dbReference type="Proteomes" id="UP001333110"/>
    </source>
</evidence>
<dbReference type="InterPro" id="IPR019442">
    <property type="entry name" value="THADA/TRM732_DUF2428"/>
</dbReference>
<comment type="caution">
    <text evidence="9">The sequence shown here is derived from an EMBL/GenBank/DDBJ whole genome shotgun (WGS) entry which is preliminary data.</text>
</comment>
<protein>
    <recommendedName>
        <fullName evidence="4">tRNA (32-2'-O)-methyltransferase regulator THADA</fullName>
    </recommendedName>
</protein>
<reference evidence="9 10" key="1">
    <citation type="journal article" date="2023" name="J. Hered.">
        <title>Chromosome-level genome of the wood stork (Mycteria americana) provides insight into avian chromosome evolution.</title>
        <authorList>
            <person name="Flamio R. Jr."/>
            <person name="Ramstad K.M."/>
        </authorList>
    </citation>
    <scope>NUCLEOTIDE SEQUENCE [LARGE SCALE GENOMIC DNA]</scope>
    <source>
        <strain evidence="9">JAX WOST 10</strain>
    </source>
</reference>
<evidence type="ECO:0000313" key="9">
    <source>
        <dbReference type="EMBL" id="KAK4825136.1"/>
    </source>
</evidence>
<dbReference type="Pfam" id="PF25151">
    <property type="entry name" value="TPR_Trm732_C"/>
    <property type="match status" value="1"/>
</dbReference>
<name>A0AAN7SBA1_MYCAM</name>
<dbReference type="InterPro" id="IPR056843">
    <property type="entry name" value="THADA-like_TPR"/>
</dbReference>
<evidence type="ECO:0000256" key="2">
    <source>
        <dbReference type="ARBA" id="ARBA00022694"/>
    </source>
</evidence>
<keyword evidence="10" id="KW-1185">Reference proteome</keyword>
<dbReference type="GO" id="GO:0005829">
    <property type="term" value="C:cytosol"/>
    <property type="evidence" value="ECO:0007669"/>
    <property type="project" value="TreeGrafter"/>
</dbReference>
<dbReference type="Pfam" id="PF25150">
    <property type="entry name" value="TPR_Trm732"/>
    <property type="match status" value="1"/>
</dbReference>
<dbReference type="Proteomes" id="UP001333110">
    <property type="component" value="Unassembled WGS sequence"/>
</dbReference>
<proteinExistence type="inferred from homology"/>
<comment type="similarity">
    <text evidence="1">Belongs to the THADA family.</text>
</comment>
<evidence type="ECO:0000259" key="8">
    <source>
        <dbReference type="Pfam" id="PF25151"/>
    </source>
</evidence>
<feature type="domain" description="DUF2428" evidence="6">
    <location>
        <begin position="1130"/>
        <end position="1429"/>
    </location>
</feature>
<gene>
    <name evidence="9" type="ORF">QYF61_024116</name>
</gene>
<dbReference type="GO" id="GO:0030488">
    <property type="term" value="P:tRNA methylation"/>
    <property type="evidence" value="ECO:0007669"/>
    <property type="project" value="TreeGrafter"/>
</dbReference>
<feature type="domain" description="tRNA (32-2'-O)-methyltransferase regulator THADA-like C-terminal TPR repeats region" evidence="8">
    <location>
        <begin position="1431"/>
        <end position="1461"/>
    </location>
</feature>
<accession>A0AAN7SBA1</accession>
<dbReference type="InterPro" id="IPR016024">
    <property type="entry name" value="ARM-type_fold"/>
</dbReference>